<reference evidence="5" key="2">
    <citation type="submission" date="2025-08" db="UniProtKB">
        <authorList>
            <consortium name="RefSeq"/>
        </authorList>
    </citation>
    <scope>IDENTIFICATION</scope>
    <source>
        <tissue evidence="5">Leaf</tissue>
    </source>
</reference>
<name>A0ABM0YPT8_CAMSA</name>
<evidence type="ECO:0000256" key="3">
    <source>
        <dbReference type="SAM" id="MobiDB-lite"/>
    </source>
</evidence>
<feature type="repeat" description="TPR" evidence="2">
    <location>
        <begin position="655"/>
        <end position="688"/>
    </location>
</feature>
<feature type="region of interest" description="Disordered" evidence="3">
    <location>
        <begin position="337"/>
        <end position="373"/>
    </location>
</feature>
<reference evidence="4" key="1">
    <citation type="journal article" date="2014" name="Nat. Commun.">
        <title>The emerging biofuel crop Camelina sativa retains a highly undifferentiated hexaploid genome structure.</title>
        <authorList>
            <person name="Kagale S."/>
            <person name="Koh C."/>
            <person name="Nixon J."/>
            <person name="Bollina V."/>
            <person name="Clarke W.E."/>
            <person name="Tuteja R."/>
            <person name="Spillane C."/>
            <person name="Robinson S.J."/>
            <person name="Links M.G."/>
            <person name="Clarke C."/>
            <person name="Higgins E.E."/>
            <person name="Huebert T."/>
            <person name="Sharpe A.G."/>
            <person name="Parkin I.A."/>
        </authorList>
    </citation>
    <scope>NUCLEOTIDE SEQUENCE [LARGE SCALE GENOMIC DNA]</scope>
    <source>
        <strain evidence="4">cv. DH55</strain>
    </source>
</reference>
<sequence length="713" mass="80621">MENLLANCVEKNLSQFMFTNAIFFCERLLAEFPSEVNLQLLARCYLSNSQAYSAYYILKGSKTPQSRYLFAFSCFKLDLLGEAETALLPSEDNVDEVPGGAAGHYLLGLVYRYAGRKNSSIEQFRMALSFDPLCWEAYRELCSLGAAEEASTVFGNVAFQRLQETFVTQRINFSEGANINQLTDSDKASRDTSLWRTEHVPGENQQDLKIRQLGADIPPDTDRQLNTNGWDLNTPSPVISQVLDAPPPLLHKNMLRSAVEGSLMSVHGGRRIKFSEEMSAEATEGSGRRRSARIAARKKIPMSQSFGKDSYRLHLSPSESNCVPSLSSMIEKCRIQSSKEATTSGQSISDIGSSVDDEENKNPSESSPDSSSLISGISEVLNLLRILGDGHRHLLMYNCQEALLVYQKLSLKQYNTHWVLVQVGKAYFELQDYFNADSTFTLAHQKYPYALEGMDTYSTVLYHLKEEMRLGYLAQELISVDRLSPESWCAVGNCYSLRKDHDSALKMFKRAIQLNERFTYAHTLCGHEFAALEDFEGAERCYRRALSIDTRHYNAWYGLGMTYLHLEKFEFAEHQFQLALKINPRSSVIMCYYGIALHESKKNDEALNMMEKAKLTDAKNPLPKYYKANILASLGDYHKAQKVLEELKECAPQESSVHALLFNIYKQLKLYDKAVLHFGTALDLNPSPSDAVKIKAYMERLVIPDELAMEENL</sequence>
<dbReference type="GeneID" id="104781212"/>
<gene>
    <name evidence="5" type="primary">LOC104781212</name>
</gene>
<dbReference type="SUPFAM" id="SSF48452">
    <property type="entry name" value="TPR-like"/>
    <property type="match status" value="2"/>
</dbReference>
<feature type="repeat" description="TPR" evidence="2">
    <location>
        <begin position="485"/>
        <end position="518"/>
    </location>
</feature>
<dbReference type="PANTHER" id="PTHR12558:SF27">
    <property type="entry name" value="CELL DIVISION CYCLE PROTEIN 27 HOMOLOG A"/>
    <property type="match status" value="1"/>
</dbReference>
<dbReference type="Pfam" id="PF12895">
    <property type="entry name" value="ANAPC3"/>
    <property type="match status" value="1"/>
</dbReference>
<protein>
    <submittedName>
        <fullName evidence="5">Cell division cycle protein 27 homolog A-like isoform X1</fullName>
    </submittedName>
</protein>
<evidence type="ECO:0000256" key="1">
    <source>
        <dbReference type="ARBA" id="ARBA00022803"/>
    </source>
</evidence>
<evidence type="ECO:0000256" key="2">
    <source>
        <dbReference type="PROSITE-ProRule" id="PRU00339"/>
    </source>
</evidence>
<dbReference type="Pfam" id="PF14559">
    <property type="entry name" value="TPR_19"/>
    <property type="match status" value="1"/>
</dbReference>
<keyword evidence="1 2" id="KW-0802">TPR repeat</keyword>
<feature type="repeat" description="TPR" evidence="2">
    <location>
        <begin position="519"/>
        <end position="552"/>
    </location>
</feature>
<evidence type="ECO:0000313" key="4">
    <source>
        <dbReference type="Proteomes" id="UP000694864"/>
    </source>
</evidence>
<proteinExistence type="predicted"/>
<dbReference type="PANTHER" id="PTHR12558">
    <property type="entry name" value="CELL DIVISION CYCLE 16,23,27"/>
    <property type="match status" value="1"/>
</dbReference>
<dbReference type="Pfam" id="PF00515">
    <property type="entry name" value="TPR_1"/>
    <property type="match status" value="2"/>
</dbReference>
<dbReference type="PROSITE" id="PS50005">
    <property type="entry name" value="TPR"/>
    <property type="match status" value="5"/>
</dbReference>
<accession>A0ABM0YPT8</accession>
<organism evidence="4 5">
    <name type="scientific">Camelina sativa</name>
    <name type="common">False flax</name>
    <name type="synonym">Myagrum sativum</name>
    <dbReference type="NCBI Taxonomy" id="90675"/>
    <lineage>
        <taxon>Eukaryota</taxon>
        <taxon>Viridiplantae</taxon>
        <taxon>Streptophyta</taxon>
        <taxon>Embryophyta</taxon>
        <taxon>Tracheophyta</taxon>
        <taxon>Spermatophyta</taxon>
        <taxon>Magnoliopsida</taxon>
        <taxon>eudicotyledons</taxon>
        <taxon>Gunneridae</taxon>
        <taxon>Pentapetalae</taxon>
        <taxon>rosids</taxon>
        <taxon>malvids</taxon>
        <taxon>Brassicales</taxon>
        <taxon>Brassicaceae</taxon>
        <taxon>Camelineae</taxon>
        <taxon>Camelina</taxon>
    </lineage>
</organism>
<dbReference type="SMART" id="SM00028">
    <property type="entry name" value="TPR"/>
    <property type="match status" value="7"/>
</dbReference>
<feature type="repeat" description="TPR" evidence="2">
    <location>
        <begin position="553"/>
        <end position="586"/>
    </location>
</feature>
<feature type="compositionally biased region" description="Polar residues" evidence="3">
    <location>
        <begin position="337"/>
        <end position="352"/>
    </location>
</feature>
<dbReference type="Gene3D" id="1.25.40.10">
    <property type="entry name" value="Tetratricopeptide repeat domain"/>
    <property type="match status" value="4"/>
</dbReference>
<dbReference type="InterPro" id="IPR019734">
    <property type="entry name" value="TPR_rpt"/>
</dbReference>
<dbReference type="RefSeq" id="XP_010504139.1">
    <property type="nucleotide sequence ID" value="XM_010505837.2"/>
</dbReference>
<dbReference type="InterPro" id="IPR011990">
    <property type="entry name" value="TPR-like_helical_dom_sf"/>
</dbReference>
<feature type="compositionally biased region" description="Low complexity" evidence="3">
    <location>
        <begin position="363"/>
        <end position="373"/>
    </location>
</feature>
<keyword evidence="4" id="KW-1185">Reference proteome</keyword>
<feature type="repeat" description="TPR" evidence="2">
    <location>
        <begin position="101"/>
        <end position="134"/>
    </location>
</feature>
<evidence type="ECO:0000313" key="5">
    <source>
        <dbReference type="RefSeq" id="XP_010504139.1"/>
    </source>
</evidence>
<dbReference type="Proteomes" id="UP000694864">
    <property type="component" value="Chromosome 1"/>
</dbReference>